<dbReference type="AlphaFoldDB" id="A0A7K3LQC5"/>
<comment type="subunit">
    <text evidence="2">Heterodimer of SbcC and SbcD.</text>
</comment>
<dbReference type="PANTHER" id="PTHR32114:SF2">
    <property type="entry name" value="ABC TRANSPORTER ABCH.3"/>
    <property type="match status" value="1"/>
</dbReference>
<comment type="caution">
    <text evidence="6">The sequence shown here is derived from an EMBL/GenBank/DDBJ whole genome shotgun (WGS) entry which is preliminary data.</text>
</comment>
<feature type="domain" description="Rad50/SbcC-type AAA" evidence="5">
    <location>
        <begin position="5"/>
        <end position="181"/>
    </location>
</feature>
<sequence length="1001" mass="107158">MRLHRLRMQAFGPFADEQVVDFDDLGTDGLFLLHGQTGAGKTTVLDAVAFALFGRVPGARDTNRRLHSDHAPAEQVPEVELEATIGGRRMRIVRSPEYQRPKKRGTGTTKVQAHGTLVWVDGSGPDLTRLPEIGEAVTRLLGMSADQFFQVVLLPQGEFARFLRATSDEREQLLERLFDTERFGDIEEWLRERARRSAAKLDEKAGTLDRIAGQITGVSGAETPAEPDLDWAQQCLEVARDQADAAQKAAAAATADLDRARTAHQDGMRTVDLRRRGVDAAARLTKLDAGKDELEKVTTALAAARRAATILPVADDHLRAQKAATAAHSACADALAALTALDDGAAVCGARSAGDEVSDAGDLDTALDTAVSRWTGESARWEPLAQRMSRRPGQIAEIERLDAAIGAAGRRLDELDAALADAPARRETAVAALTAALDARSEVTRLREQHERLTTIGKAVTSRDALVAEITAAETAVAEARDAHAAARDHRQDLRERRLTGMAAELAAELTDGQPCVVCGSVAHPAPASRTDDAVIAESAERAAGAAEDRAAEHRRRAESELAVLTERRTHVLAIAGEASRDEVVTEFTRVARELGEAERLVAQIAQRENAVAAVDTEVESWRTEHSRVAAERSGTMERHTALRTAVDELDAEVTEATGGSMDIAARRTELAELCTRAKALREARREASAWTRRRDEIAANLGDLCIAQGFPDVGAARAASAAPKQIVAWEDMLTRAAQMRAAARETLTDPAVVAAMDSEPVDVESLSSRLADAQTRHEQAARVHAIAGERLHGLEGVVAEFWAALDAIAPLRAKHAEVSGLAELFAGRGQNARKMSLHAYVLAARLEEVLVAASARLRQMSAGRYEFVHSDAVGPRGRRGGLGIEVRDEYTGAVRATTTLSGGETFYASLALALGLADVVSAESGGRVLDTIFIDEGFGTLDPEALDEVMGVLDELRSGGRVVGVVSHVDELRARIPSQLHVLRGESGSTIQVESAAAVG</sequence>
<dbReference type="Pfam" id="PF13558">
    <property type="entry name" value="SbcC_Walker_B"/>
    <property type="match status" value="1"/>
</dbReference>
<protein>
    <recommendedName>
        <fullName evidence="3">Nuclease SbcCD subunit C</fullName>
    </recommendedName>
</protein>
<evidence type="ECO:0000313" key="7">
    <source>
        <dbReference type="Proteomes" id="UP000466307"/>
    </source>
</evidence>
<organism evidence="6 7">
    <name type="scientific">Gordonia desulfuricans</name>
    <dbReference type="NCBI Taxonomy" id="89051"/>
    <lineage>
        <taxon>Bacteria</taxon>
        <taxon>Bacillati</taxon>
        <taxon>Actinomycetota</taxon>
        <taxon>Actinomycetes</taxon>
        <taxon>Mycobacteriales</taxon>
        <taxon>Gordoniaceae</taxon>
        <taxon>Gordonia</taxon>
    </lineage>
</organism>
<evidence type="ECO:0000256" key="2">
    <source>
        <dbReference type="ARBA" id="ARBA00011322"/>
    </source>
</evidence>
<dbReference type="InterPro" id="IPR038729">
    <property type="entry name" value="Rad50/SbcC_AAA"/>
</dbReference>
<dbReference type="InterPro" id="IPR027417">
    <property type="entry name" value="P-loop_NTPase"/>
</dbReference>
<feature type="coiled-coil region" evidence="4">
    <location>
        <begin position="463"/>
        <end position="497"/>
    </location>
</feature>
<dbReference type="GO" id="GO:0006302">
    <property type="term" value="P:double-strand break repair"/>
    <property type="evidence" value="ECO:0007669"/>
    <property type="project" value="InterPro"/>
</dbReference>
<proteinExistence type="inferred from homology"/>
<evidence type="ECO:0000256" key="1">
    <source>
        <dbReference type="ARBA" id="ARBA00006930"/>
    </source>
</evidence>
<evidence type="ECO:0000256" key="4">
    <source>
        <dbReference type="SAM" id="Coils"/>
    </source>
</evidence>
<keyword evidence="7" id="KW-1185">Reference proteome</keyword>
<dbReference type="Proteomes" id="UP000466307">
    <property type="component" value="Unassembled WGS sequence"/>
</dbReference>
<dbReference type="GO" id="GO:0016887">
    <property type="term" value="F:ATP hydrolysis activity"/>
    <property type="evidence" value="ECO:0007669"/>
    <property type="project" value="InterPro"/>
</dbReference>
<dbReference type="PANTHER" id="PTHR32114">
    <property type="entry name" value="ABC TRANSPORTER ABCH.3"/>
    <property type="match status" value="1"/>
</dbReference>
<keyword evidence="4" id="KW-0175">Coiled coil</keyword>
<accession>A0A7K3LQC5</accession>
<dbReference type="EMBL" id="JAADZU010000036">
    <property type="protein sequence ID" value="NDK90376.1"/>
    <property type="molecule type" value="Genomic_DNA"/>
</dbReference>
<dbReference type="Pfam" id="PF13476">
    <property type="entry name" value="AAA_23"/>
    <property type="match status" value="1"/>
</dbReference>
<dbReference type="SUPFAM" id="SSF52540">
    <property type="entry name" value="P-loop containing nucleoside triphosphate hydrolases"/>
    <property type="match status" value="1"/>
</dbReference>
<dbReference type="RefSeq" id="WP_059036765.1">
    <property type="nucleotide sequence ID" value="NZ_JAADZU010000036.1"/>
</dbReference>
<comment type="similarity">
    <text evidence="1">Belongs to the SMC family. SbcC subfamily.</text>
</comment>
<evidence type="ECO:0000259" key="5">
    <source>
        <dbReference type="Pfam" id="PF13476"/>
    </source>
</evidence>
<evidence type="ECO:0000313" key="6">
    <source>
        <dbReference type="EMBL" id="NDK90376.1"/>
    </source>
</evidence>
<reference evidence="6 7" key="1">
    <citation type="submission" date="2020-01" db="EMBL/GenBank/DDBJ databases">
        <title>Investigation of new actinobacteria for the biodesulphurisation of diesel fuel.</title>
        <authorList>
            <person name="Athi Narayanan S.M."/>
        </authorList>
    </citation>
    <scope>NUCLEOTIDE SEQUENCE [LARGE SCALE GENOMIC DNA]</scope>
    <source>
        <strain evidence="6 7">213E</strain>
    </source>
</reference>
<gene>
    <name evidence="6" type="ORF">GYA93_12390</name>
</gene>
<name>A0A7K3LQC5_9ACTN</name>
<dbReference type="Gene3D" id="3.40.50.300">
    <property type="entry name" value="P-loop containing nucleotide triphosphate hydrolases"/>
    <property type="match status" value="2"/>
</dbReference>
<feature type="coiled-coil region" evidence="4">
    <location>
        <begin position="236"/>
        <end position="263"/>
    </location>
</feature>
<evidence type="ECO:0000256" key="3">
    <source>
        <dbReference type="ARBA" id="ARBA00013368"/>
    </source>
</evidence>